<comment type="subcellular location">
    <subcellularLocation>
        <location evidence="1">Cell envelope</location>
    </subcellularLocation>
</comment>
<dbReference type="GO" id="GO:0030313">
    <property type="term" value="C:cell envelope"/>
    <property type="evidence" value="ECO:0007669"/>
    <property type="project" value="UniProtKB-SubCell"/>
</dbReference>
<evidence type="ECO:0000256" key="4">
    <source>
        <dbReference type="SAM" id="MobiDB-lite"/>
    </source>
</evidence>
<dbReference type="Gene3D" id="2.40.50.100">
    <property type="match status" value="2"/>
</dbReference>
<feature type="domain" description="CzcB-like barrel-sandwich hybrid" evidence="6">
    <location>
        <begin position="291"/>
        <end position="382"/>
    </location>
</feature>
<evidence type="ECO:0000259" key="6">
    <source>
        <dbReference type="Pfam" id="PF25973"/>
    </source>
</evidence>
<dbReference type="Gene3D" id="2.40.30.170">
    <property type="match status" value="2"/>
</dbReference>
<evidence type="ECO:0000259" key="5">
    <source>
        <dbReference type="Pfam" id="PF25967"/>
    </source>
</evidence>
<dbReference type="AlphaFoldDB" id="A0A1M6LH63"/>
<dbReference type="SUPFAM" id="SSF111369">
    <property type="entry name" value="HlyD-like secretion proteins"/>
    <property type="match status" value="1"/>
</dbReference>
<feature type="domain" description="Multidrug resistance protein MdtA-like C-terminal permuted SH3" evidence="5">
    <location>
        <begin position="472"/>
        <end position="529"/>
    </location>
</feature>
<dbReference type="InterPro" id="IPR006143">
    <property type="entry name" value="RND_pump_MFP"/>
</dbReference>
<dbReference type="Pfam" id="PF25990">
    <property type="entry name" value="Beta-barrel_YknX"/>
    <property type="match status" value="1"/>
</dbReference>
<sequence>MFQRITMILIILVVVLGGGFYAYKELMPKDIEDTQGPIYSTKEVVRGDISVGVEVNGRLEAARSRSNGIRVGGERRYFDWGMVEYKIEEIFVEEGDSVKKDQVIVTLDAASLNSKIKEREEELRTQVEQLANMASVSTDEVYDLNPSKGIVLKAPIDGTIIDIKVEEAKELEIGQVIARIVDDSTFKVKANLTINEYKSLKVGDEVVLKFPNFDSFYTGKVTKMNPNPIPYNEEIGGQTFAQGFVHIVEIEAENPGLVQNEMKVKVGIRNNETSVSFFAHDAEVEGFAKEQKVSNTAKAVVTEIHVDEMQKVKKGDPIVTMASKNIQDTIEERLYKIKQIKEEISELKQGLNNLEVRAPADGIINWLDVQPGETVRPGQYICDLFNVESMELYSQIDDIDVLNVKIDAPVRITFDALPGEVFEGKVVDIRTSSGGNSTGITKYPIRIDIEGNSQLKPGMQAKGYIDAGSAKDVLLVPMEAVFDEEGKTMVEILDENGNVKAVPVKLGLMNTRVAEIKEGLKEGDKVITGSTIDLLPSQRLGDKDSILPSTDKTGDKDKDN</sequence>
<dbReference type="InterPro" id="IPR058627">
    <property type="entry name" value="MdtA-like_C"/>
</dbReference>
<name>A0A1M6LH63_PARC5</name>
<dbReference type="GO" id="GO:0022857">
    <property type="term" value="F:transmembrane transporter activity"/>
    <property type="evidence" value="ECO:0007669"/>
    <property type="project" value="InterPro"/>
</dbReference>
<evidence type="ECO:0000259" key="7">
    <source>
        <dbReference type="Pfam" id="PF25990"/>
    </source>
</evidence>
<dbReference type="InterPro" id="IPR058647">
    <property type="entry name" value="BSH_CzcB-like"/>
</dbReference>
<evidence type="ECO:0000313" key="8">
    <source>
        <dbReference type="EMBL" id="SHJ70445.1"/>
    </source>
</evidence>
<dbReference type="OrthoDB" id="1725043at2"/>
<dbReference type="PRINTS" id="PR01490">
    <property type="entry name" value="RTXTOXIND"/>
</dbReference>
<evidence type="ECO:0000256" key="3">
    <source>
        <dbReference type="ARBA" id="ARBA00023054"/>
    </source>
</evidence>
<dbReference type="Gene3D" id="2.40.420.20">
    <property type="match status" value="1"/>
</dbReference>
<dbReference type="EMBL" id="FRAG01000006">
    <property type="protein sequence ID" value="SHJ70445.1"/>
    <property type="molecule type" value="Genomic_DNA"/>
</dbReference>
<accession>A0A1M6LH63</accession>
<evidence type="ECO:0000313" key="9">
    <source>
        <dbReference type="Proteomes" id="UP000184465"/>
    </source>
</evidence>
<evidence type="ECO:0000256" key="2">
    <source>
        <dbReference type="ARBA" id="ARBA00009477"/>
    </source>
</evidence>
<dbReference type="Pfam" id="PF25967">
    <property type="entry name" value="RND-MFP_C"/>
    <property type="match status" value="1"/>
</dbReference>
<dbReference type="STRING" id="1121301.SAMN02745912_00791"/>
<gene>
    <name evidence="8" type="ORF">SAMN02745912_00791</name>
</gene>
<proteinExistence type="inferred from homology"/>
<dbReference type="RefSeq" id="WP_073147193.1">
    <property type="nucleotide sequence ID" value="NZ_FRAG01000006.1"/>
</dbReference>
<evidence type="ECO:0000256" key="1">
    <source>
        <dbReference type="ARBA" id="ARBA00004196"/>
    </source>
</evidence>
<dbReference type="NCBIfam" id="TIGR01730">
    <property type="entry name" value="RND_mfp"/>
    <property type="match status" value="1"/>
</dbReference>
<keyword evidence="9" id="KW-1185">Reference proteome</keyword>
<dbReference type="Proteomes" id="UP000184465">
    <property type="component" value="Unassembled WGS sequence"/>
</dbReference>
<reference evidence="8 9" key="1">
    <citation type="submission" date="2016-11" db="EMBL/GenBank/DDBJ databases">
        <authorList>
            <person name="Jaros S."/>
            <person name="Januszkiewicz K."/>
            <person name="Wedrychowicz H."/>
        </authorList>
    </citation>
    <scope>NUCLEOTIDE SEQUENCE [LARGE SCALE GENOMIC DNA]</scope>
    <source>
        <strain evidence="8 9">DSM 15212</strain>
    </source>
</reference>
<dbReference type="InterPro" id="IPR050465">
    <property type="entry name" value="UPF0194_transport"/>
</dbReference>
<keyword evidence="3" id="KW-0175">Coiled coil</keyword>
<protein>
    <submittedName>
        <fullName evidence="8">RND family efflux transporter, MFP subunit</fullName>
    </submittedName>
</protein>
<dbReference type="Pfam" id="PF25973">
    <property type="entry name" value="BSH_CzcB"/>
    <property type="match status" value="1"/>
</dbReference>
<feature type="domain" description="YknX-like beta-barrel" evidence="7">
    <location>
        <begin position="394"/>
        <end position="461"/>
    </location>
</feature>
<organism evidence="8 9">
    <name type="scientific">Paramaledivibacter caminithermalis (strain DSM 15212 / CIP 107654 / DViRD3)</name>
    <name type="common">Clostridium caminithermale</name>
    <dbReference type="NCBI Taxonomy" id="1121301"/>
    <lineage>
        <taxon>Bacteria</taxon>
        <taxon>Bacillati</taxon>
        <taxon>Bacillota</taxon>
        <taxon>Clostridia</taxon>
        <taxon>Peptostreptococcales</taxon>
        <taxon>Caminicellaceae</taxon>
        <taxon>Paramaledivibacter</taxon>
    </lineage>
</organism>
<dbReference type="InterPro" id="IPR058636">
    <property type="entry name" value="Beta-barrel_YknX"/>
</dbReference>
<dbReference type="PANTHER" id="PTHR32347">
    <property type="entry name" value="EFFLUX SYSTEM COMPONENT YKNX-RELATED"/>
    <property type="match status" value="1"/>
</dbReference>
<dbReference type="GO" id="GO:0016020">
    <property type="term" value="C:membrane"/>
    <property type="evidence" value="ECO:0007669"/>
    <property type="project" value="InterPro"/>
</dbReference>
<comment type="similarity">
    <text evidence="2">Belongs to the membrane fusion protein (MFP) (TC 8.A.1) family.</text>
</comment>
<feature type="region of interest" description="Disordered" evidence="4">
    <location>
        <begin position="538"/>
        <end position="560"/>
    </location>
</feature>